<dbReference type="InterPro" id="IPR025698">
    <property type="entry name" value="2TM_dom"/>
</dbReference>
<keyword evidence="1" id="KW-0472">Membrane</keyword>
<evidence type="ECO:0000313" key="4">
    <source>
        <dbReference type="Proteomes" id="UP000186940"/>
    </source>
</evidence>
<gene>
    <name evidence="3" type="ORF">SCAL_001571</name>
</gene>
<protein>
    <submittedName>
        <fullName evidence="3">Membrane protein</fullName>
    </submittedName>
</protein>
<feature type="domain" description="2TM" evidence="2">
    <location>
        <begin position="26"/>
        <end position="89"/>
    </location>
</feature>
<feature type="transmembrane region" description="Helical" evidence="1">
    <location>
        <begin position="38"/>
        <end position="55"/>
    </location>
</feature>
<keyword evidence="4" id="KW-1185">Reference proteome</keyword>
<dbReference type="AlphaFoldDB" id="A0A1F2P8H8"/>
<name>A0A1F2P8H8_9EURY</name>
<evidence type="ECO:0000313" key="3">
    <source>
        <dbReference type="EMBL" id="OFV67302.1"/>
    </source>
</evidence>
<organism evidence="3 4">
    <name type="scientific">Candidatus Syntropharchaeum caldarium</name>
    <dbReference type="NCBI Taxonomy" id="1838285"/>
    <lineage>
        <taxon>Archaea</taxon>
        <taxon>Methanobacteriati</taxon>
        <taxon>Methanobacteriota</taxon>
        <taxon>Stenosarchaea group</taxon>
        <taxon>Methanomicrobia</taxon>
        <taxon>Methanosarcinales</taxon>
        <taxon>ANME-2 cluster</taxon>
        <taxon>Candidatus Syntropharchaeum</taxon>
    </lineage>
</organism>
<accession>A0A1F2P8H8</accession>
<keyword evidence="1" id="KW-1133">Transmembrane helix</keyword>
<proteinExistence type="predicted"/>
<dbReference type="Proteomes" id="UP000186940">
    <property type="component" value="Unassembled WGS sequence"/>
</dbReference>
<reference evidence="3" key="1">
    <citation type="submission" date="2016-05" db="EMBL/GenBank/DDBJ databases">
        <title>Microbial consortia oxidize butane by reversing methanogenesis.</title>
        <authorList>
            <person name="Laso-Perez R."/>
            <person name="Richter M."/>
            <person name="Wegener G."/>
            <person name="Musat F."/>
        </authorList>
    </citation>
    <scope>NUCLEOTIDE SEQUENCE [LARGE SCALE GENOMIC DNA]</scope>
    <source>
        <strain evidence="3">BOX2</strain>
    </source>
</reference>
<evidence type="ECO:0000256" key="1">
    <source>
        <dbReference type="SAM" id="Phobius"/>
    </source>
</evidence>
<dbReference type="Pfam" id="PF13239">
    <property type="entry name" value="2TM"/>
    <property type="match status" value="1"/>
</dbReference>
<comment type="caution">
    <text evidence="3">The sequence shown here is derived from an EMBL/GenBank/DDBJ whole genome shotgun (WGS) entry which is preliminary data.</text>
</comment>
<dbReference type="EMBL" id="LYOS01000005">
    <property type="protein sequence ID" value="OFV67302.1"/>
    <property type="molecule type" value="Genomic_DNA"/>
</dbReference>
<evidence type="ECO:0000259" key="2">
    <source>
        <dbReference type="Pfam" id="PF13239"/>
    </source>
</evidence>
<keyword evidence="1" id="KW-0812">Transmembrane</keyword>
<feature type="transmembrane region" description="Helical" evidence="1">
    <location>
        <begin position="61"/>
        <end position="81"/>
    </location>
</feature>
<dbReference type="STRING" id="1838285.SCAL_001571"/>
<sequence length="97" mass="12043">MDDNIPISQVIRMEINEYREKRRFIEKQHEQKSFRRHLLIYIISNVTFGIIFFFLDKLWMISFPVFFWGIGILIHYIKSVLKFDDRFEKQEDLIREL</sequence>